<evidence type="ECO:0000259" key="2">
    <source>
        <dbReference type="PROSITE" id="PS50994"/>
    </source>
</evidence>
<dbReference type="Gene3D" id="3.30.70.270">
    <property type="match status" value="1"/>
</dbReference>
<reference evidence="3" key="1">
    <citation type="submission" date="2021-02" db="EMBL/GenBank/DDBJ databases">
        <title>Comparative genomics reveals that relaxation of natural selection precedes convergent phenotypic evolution of cavefish.</title>
        <authorList>
            <person name="Peng Z."/>
        </authorList>
    </citation>
    <scope>NUCLEOTIDE SEQUENCE</scope>
    <source>
        <tissue evidence="3">Muscle</tissue>
    </source>
</reference>
<dbReference type="SUPFAM" id="SSF53098">
    <property type="entry name" value="Ribonuclease H-like"/>
    <property type="match status" value="1"/>
</dbReference>
<dbReference type="Proteomes" id="UP001059041">
    <property type="component" value="Linkage Group LG23"/>
</dbReference>
<dbReference type="Gene3D" id="3.10.10.10">
    <property type="entry name" value="HIV Type 1 Reverse Transcriptase, subunit A, domain 1"/>
    <property type="match status" value="1"/>
</dbReference>
<dbReference type="SUPFAM" id="SSF56672">
    <property type="entry name" value="DNA/RNA polymerases"/>
    <property type="match status" value="1"/>
</dbReference>
<name>A0A9W7T844_TRIRA</name>
<dbReference type="Gene3D" id="3.30.420.10">
    <property type="entry name" value="Ribonuclease H-like superfamily/Ribonuclease H"/>
    <property type="match status" value="1"/>
</dbReference>
<gene>
    <name evidence="3" type="ORF">IRJ41_009235</name>
</gene>
<dbReference type="PROSITE" id="PS50994">
    <property type="entry name" value="INTEGRASE"/>
    <property type="match status" value="1"/>
</dbReference>
<dbReference type="PANTHER" id="PTHR47331:SF1">
    <property type="entry name" value="GAG-LIKE PROTEIN"/>
    <property type="match status" value="1"/>
</dbReference>
<comment type="caution">
    <text evidence="3">The sequence shown here is derived from an EMBL/GenBank/DDBJ whole genome shotgun (WGS) entry which is preliminary data.</text>
</comment>
<dbReference type="InterPro" id="IPR008042">
    <property type="entry name" value="Retrotrans_Pao"/>
</dbReference>
<accession>A0A9W7T844</accession>
<dbReference type="PANTHER" id="PTHR47331">
    <property type="entry name" value="PHD-TYPE DOMAIN-CONTAINING PROTEIN"/>
    <property type="match status" value="1"/>
</dbReference>
<protein>
    <submittedName>
        <fullName evidence="3">Gag-pol fusion polyprotein</fullName>
    </submittedName>
</protein>
<dbReference type="EMBL" id="JAFHDT010000023">
    <property type="protein sequence ID" value="KAI7792395.1"/>
    <property type="molecule type" value="Genomic_DNA"/>
</dbReference>
<evidence type="ECO:0000313" key="4">
    <source>
        <dbReference type="Proteomes" id="UP001059041"/>
    </source>
</evidence>
<dbReference type="Pfam" id="PF05380">
    <property type="entry name" value="Peptidase_A17"/>
    <property type="match status" value="1"/>
</dbReference>
<dbReference type="InterPro" id="IPR001584">
    <property type="entry name" value="Integrase_cat-core"/>
</dbReference>
<dbReference type="InterPro" id="IPR036397">
    <property type="entry name" value="RNaseH_sf"/>
</dbReference>
<dbReference type="Pfam" id="PF03564">
    <property type="entry name" value="DUF1759"/>
    <property type="match status" value="1"/>
</dbReference>
<feature type="domain" description="Integrase catalytic" evidence="2">
    <location>
        <begin position="1572"/>
        <end position="1756"/>
    </location>
</feature>
<keyword evidence="1" id="KW-0175">Coiled coil</keyword>
<dbReference type="GO" id="GO:0015074">
    <property type="term" value="P:DNA integration"/>
    <property type="evidence" value="ECO:0007669"/>
    <property type="project" value="InterPro"/>
</dbReference>
<feature type="coiled-coil region" evidence="1">
    <location>
        <begin position="7"/>
        <end position="64"/>
    </location>
</feature>
<dbReference type="GO" id="GO:0003676">
    <property type="term" value="F:nucleic acid binding"/>
    <property type="evidence" value="ECO:0007669"/>
    <property type="project" value="InterPro"/>
</dbReference>
<proteinExistence type="predicted"/>
<dbReference type="InterPro" id="IPR005312">
    <property type="entry name" value="DUF1759"/>
</dbReference>
<evidence type="ECO:0000256" key="1">
    <source>
        <dbReference type="SAM" id="Coils"/>
    </source>
</evidence>
<organism evidence="3 4">
    <name type="scientific">Triplophysa rosa</name>
    <name type="common">Cave loach</name>
    <dbReference type="NCBI Taxonomy" id="992332"/>
    <lineage>
        <taxon>Eukaryota</taxon>
        <taxon>Metazoa</taxon>
        <taxon>Chordata</taxon>
        <taxon>Craniata</taxon>
        <taxon>Vertebrata</taxon>
        <taxon>Euteleostomi</taxon>
        <taxon>Actinopterygii</taxon>
        <taxon>Neopterygii</taxon>
        <taxon>Teleostei</taxon>
        <taxon>Ostariophysi</taxon>
        <taxon>Cypriniformes</taxon>
        <taxon>Nemacheilidae</taxon>
        <taxon>Triplophysa</taxon>
    </lineage>
</organism>
<dbReference type="InterPro" id="IPR043502">
    <property type="entry name" value="DNA/RNA_pol_sf"/>
</dbReference>
<evidence type="ECO:0000313" key="3">
    <source>
        <dbReference type="EMBL" id="KAI7792395.1"/>
    </source>
</evidence>
<keyword evidence="4" id="KW-1185">Reference proteome</keyword>
<dbReference type="InterPro" id="IPR012337">
    <property type="entry name" value="RNaseH-like_sf"/>
</dbReference>
<dbReference type="InterPro" id="IPR043128">
    <property type="entry name" value="Rev_trsase/Diguanyl_cyclase"/>
</dbReference>
<sequence length="1822" mass="207955">MADSKSLEQLKANRTTVKRQFSRLANNVVRMCTILSEEELRDSFKQLTTEANKVMEANDDVEAQYIAEVKLDADVSVLSDQQKADIEKTASECEVKLKAVKDLIQETLWASFGEEDLIMAVKAVEDEVQCVASIKPSGNQEVFDFMLDHLERLVKTAKELYIKWKCWAPPAEKKDFQHRIRGLEQVLLKLISRKTDFIHVRVKEEARNVVSAASISSIPVIKLKPTSLPKFTGIKRDFYRWRRDWETLQKQVEPTGSKEVKKFQLLDSLDEKITRDFRLMSYNTADEIFRVLENRFGSQTAIAIEIVEEIQKLPAVKGYQPKRIVELIQAVEKALQDLSDLGDTGAIKNPLVTKSIESKLPDALKEEWLLHAAEKSTAVGPDKRFDSLLAFLKSQEDIYEQLDQLKDEDASRREIKTESRQARTRASNQSSSHLSGCVVCGDNKHKEKLYFCKKFCMLKLTEKKDAVRRLGACRKCLEIHDGDDHCKTSFLCKSPQCKQATDHHYYLCPYRRNYTEAQEEFFRKLSPELAQQCQDVFCNTVSRAFNTARIESGLLAENGLVEWPIIMMLLNVKANAGQNIEITLVVHGVRGMKVFVKTKRYLLKILVRMSTSTIKSHQLVTANKLQKFFPDVPLDELARPREIHLLISHKEGQLAPQKICSVGDLVLWDGPLGKTVAGTHPDLFEEIAVSAHMSRTHFARSMRTAAVKYEELTCVVPRQLPLSQQTSLTIQPQQFSSAATTHDFLEWWRWDSIGAACEPRCGGCRCGNCHPGGKDMTLAEERELEVVRSCLTYAVSDDHNERPHWHARYPLIEDLATLPNNRKAVESTFLRTERQLAKELEWKATYAAQVHDMVNRRAAMKLSKEALLTWSGPVWYISHLIAPNPHSVTTPVRLIWNSSQKFRGLSLNDLLLKGPDVLNLIRTVLLKFRRGVFAALGDIKKMYNSVWLEDKEVHLHRFLWRDSEEEELGEYAITRVNIGDKPAGCIAQLAMRETANLSQFSHLREECRVLQEDSYVDDILTSCNNLDQLKILAVNVEQILKAGGFELKPWVFSGQSRKESVGEKEKIPKTVVLPNQLKDEDNKALSLGYILEEDKLHVMVRINSSRRKKKIRLGQDLLLEQVRTQTPDPLTRRELLSQVSGLYDPIGLTTPVKQRGAILVRRAFQEAKPKRSAIKDTWDFALSNKLREDAIEEYVHLGKVKFARALTPTDYSDEPNAITFSDGSEHAYGAVLYLWWACDQGSTVRLVESKAKLTPLEHKGEVVKAELCGAVFAAHLKMYFDRYSQIQVKQWYHLVDSQTVLGAIQRESYGFQTFFANRIGEIQNSTRLQDWWWVPGSLNIADIITQGTGSKDLDEDLEWQRGPKFLSLPVDEWPIKSAKDVVVAARESISKMQKKSFAAALTRAQVNKRPPDQEPRRPPAGTVIRNLVDEERFSNLTHLVKTVSWVWRAAKKFAAQNRTLGIPKWEAVPLPGVQQNFTEIQSLICSFAVEESRASERIKLVFPSYFIVRGFRHCWLERLTMRVMSEWLQLMRKKAWVIKGRRIAQKVVDNCVICKKGRARRCQQVMGSLPQERTRPAAQFEFTAVDLFGPYHVKDDVKKRVTMKVWGVVFCCMVSRAIHTDLVNTMSTESFLMVSQRFTAIRGHPKKIWSDPGSNFIGAKSSVVEEASAKNGTDWQWKLQPADSPHRNGAAEAAVRIVKKAFQSLGKESGLSYSELQTTFQIAANLANERPIDAKVQSREDGVQYITPNTLLLGRASSSGDFKVFDFVNYPYKRLQEMQCQVNRFWRSWSQLAGPNLFVRSKWHTLQRNVTVGDIVWLCEMH</sequence>